<organism evidence="3 4">
    <name type="scientific">Gordonibacter urolithinfaciens</name>
    <dbReference type="NCBI Taxonomy" id="1335613"/>
    <lineage>
        <taxon>Bacteria</taxon>
        <taxon>Bacillati</taxon>
        <taxon>Actinomycetota</taxon>
        <taxon>Coriobacteriia</taxon>
        <taxon>Eggerthellales</taxon>
        <taxon>Eggerthellaceae</taxon>
        <taxon>Gordonibacter</taxon>
    </lineage>
</organism>
<protein>
    <submittedName>
        <fullName evidence="3">DUF4143 domain-containing protein</fullName>
    </submittedName>
</protein>
<reference evidence="3 4" key="1">
    <citation type="submission" date="2019-11" db="EMBL/GenBank/DDBJ databases">
        <title>Whole genome shotgun sequencing (WGS) data from Adlercreutzia equolifaciens ResAG-91, Eggerthella lenta MRI-F36, MRI-F37, MRI-F40, ResAG-49, ResAG-88, ResAG-121, ResAG-145, and Gordonibacter sp. ResAG-5, ResAG-26, ResAG-43, ResAG-50, ResAG-59.</title>
        <authorList>
            <person name="Stoll D.A."/>
            <person name="Danylec N."/>
            <person name="Franz C.M.A.P."/>
            <person name="Huch M."/>
        </authorList>
    </citation>
    <scope>NUCLEOTIDE SEQUENCE [LARGE SCALE GENOMIC DNA]</scope>
    <source>
        <strain evidence="3 4">ResAG-59</strain>
    </source>
</reference>
<dbReference type="Pfam" id="PF13635">
    <property type="entry name" value="DUF4143"/>
    <property type="match status" value="1"/>
</dbReference>
<evidence type="ECO:0000259" key="2">
    <source>
        <dbReference type="Pfam" id="PF13635"/>
    </source>
</evidence>
<feature type="domain" description="DUF4143" evidence="2">
    <location>
        <begin position="204"/>
        <end position="370"/>
    </location>
</feature>
<dbReference type="PANTHER" id="PTHR43566">
    <property type="entry name" value="CONSERVED PROTEIN"/>
    <property type="match status" value="1"/>
</dbReference>
<evidence type="ECO:0000313" key="3">
    <source>
        <dbReference type="EMBL" id="MVN14124.1"/>
    </source>
</evidence>
<dbReference type="Pfam" id="PF13173">
    <property type="entry name" value="AAA_14"/>
    <property type="match status" value="1"/>
</dbReference>
<dbReference type="InterPro" id="IPR025420">
    <property type="entry name" value="DUF4143"/>
</dbReference>
<comment type="caution">
    <text evidence="3">The sequence shown here is derived from an EMBL/GenBank/DDBJ whole genome shotgun (WGS) entry which is preliminary data.</text>
</comment>
<dbReference type="PANTHER" id="PTHR43566:SF2">
    <property type="entry name" value="DUF4143 DOMAIN-CONTAINING PROTEIN"/>
    <property type="match status" value="1"/>
</dbReference>
<feature type="domain" description="AAA" evidence="1">
    <location>
        <begin position="28"/>
        <end position="141"/>
    </location>
</feature>
<accession>A0A6N8IDZ2</accession>
<sequence>MFTVLTEKGYKHRVVDDVVARYLKAFGAVCVEGPKWCGKTWTVLNHAESVFYVADPQGGFQNRQLAELDAYRVLEGEKPHAIDEWQEVPGIWDAVRFAVDRGHERGAYLLTGSSVPPEKKTVHSGTGRIARLRMRPMTLFESGESSGEVSLARLLDGEAPHCAVETTLDELVWFTARGGWPGSIFLGRDEAMLLPRQYLQELADRDMSRVDGVERDSRKVERLLRSLARNNQTSVSYDTLLKNIRDEGGVSVSKPTLMAYLDALRRLFVIEDIPAWNPNIRSAKAVRTKVKRHFVDPSLAVAALRATPAALIRDLNTFGFLFETLVTRDVKVYAESLGCKISYYRDSAGREADLIVEADDDRWAAIEVKLGASQIDEAANGLVKLRDKLVSEGCRPPSFLAVVCGLTRFGYRREDGVAVVPLTALRS</sequence>
<gene>
    <name evidence="3" type="ORF">GO738_01925</name>
</gene>
<dbReference type="RefSeq" id="WP_157005568.1">
    <property type="nucleotide sequence ID" value="NZ_WPOC01000002.1"/>
</dbReference>
<dbReference type="AlphaFoldDB" id="A0A6N8IDZ2"/>
<dbReference type="EMBL" id="WPOC01000002">
    <property type="protein sequence ID" value="MVN14124.1"/>
    <property type="molecule type" value="Genomic_DNA"/>
</dbReference>
<proteinExistence type="predicted"/>
<name>A0A6N8IDZ2_9ACTN</name>
<dbReference type="InterPro" id="IPR041682">
    <property type="entry name" value="AAA_14"/>
</dbReference>
<evidence type="ECO:0000259" key="1">
    <source>
        <dbReference type="Pfam" id="PF13173"/>
    </source>
</evidence>
<keyword evidence="4" id="KW-1185">Reference proteome</keyword>
<evidence type="ECO:0000313" key="4">
    <source>
        <dbReference type="Proteomes" id="UP000468327"/>
    </source>
</evidence>
<dbReference type="Proteomes" id="UP000468327">
    <property type="component" value="Unassembled WGS sequence"/>
</dbReference>